<dbReference type="Proteomes" id="UP000015354">
    <property type="component" value="Unassembled WGS sequence"/>
</dbReference>
<dbReference type="EMBL" id="ATMH01006179">
    <property type="protein sequence ID" value="EPY26589.1"/>
    <property type="molecule type" value="Genomic_DNA"/>
</dbReference>
<gene>
    <name evidence="2" type="ORF">STCU_06179</name>
</gene>
<protein>
    <submittedName>
        <fullName evidence="2">Uncharacterized protein</fullName>
    </submittedName>
</protein>
<comment type="caution">
    <text evidence="2">The sequence shown here is derived from an EMBL/GenBank/DDBJ whole genome shotgun (WGS) entry which is preliminary data.</text>
</comment>
<organism evidence="2 3">
    <name type="scientific">Strigomonas culicis</name>
    <dbReference type="NCBI Taxonomy" id="28005"/>
    <lineage>
        <taxon>Eukaryota</taxon>
        <taxon>Discoba</taxon>
        <taxon>Euglenozoa</taxon>
        <taxon>Kinetoplastea</taxon>
        <taxon>Metakinetoplastina</taxon>
        <taxon>Trypanosomatida</taxon>
        <taxon>Trypanosomatidae</taxon>
        <taxon>Strigomonadinae</taxon>
        <taxon>Strigomonas</taxon>
    </lineage>
</organism>
<evidence type="ECO:0000313" key="2">
    <source>
        <dbReference type="EMBL" id="EPY26589.1"/>
    </source>
</evidence>
<reference evidence="2 3" key="1">
    <citation type="journal article" date="2013" name="PLoS ONE">
        <title>Predicting the Proteins of Angomonas deanei, Strigomonas culicis and Their Respective Endosymbionts Reveals New Aspects of the Trypanosomatidae Family.</title>
        <authorList>
            <person name="Motta M.C."/>
            <person name="Martins A.C."/>
            <person name="de Souza S.S."/>
            <person name="Catta-Preta C.M."/>
            <person name="Silva R."/>
            <person name="Klein C.C."/>
            <person name="de Almeida L.G."/>
            <person name="de Lima Cunha O."/>
            <person name="Ciapina L.P."/>
            <person name="Brocchi M."/>
            <person name="Colabardini A.C."/>
            <person name="de Araujo Lima B."/>
            <person name="Machado C.R."/>
            <person name="de Almeida Soares C.M."/>
            <person name="Probst C.M."/>
            <person name="de Menezes C.B."/>
            <person name="Thompson C.E."/>
            <person name="Bartholomeu D.C."/>
            <person name="Gradia D.F."/>
            <person name="Pavoni D.P."/>
            <person name="Grisard E.C."/>
            <person name="Fantinatti-Garboggini F."/>
            <person name="Marchini F.K."/>
            <person name="Rodrigues-Luiz G.F."/>
            <person name="Wagner G."/>
            <person name="Goldman G.H."/>
            <person name="Fietto J.L."/>
            <person name="Elias M.C."/>
            <person name="Goldman M.H."/>
            <person name="Sagot M.F."/>
            <person name="Pereira M."/>
            <person name="Stoco P.H."/>
            <person name="de Mendonca-Neto R.P."/>
            <person name="Teixeira S.M."/>
            <person name="Maciel T.E."/>
            <person name="de Oliveira Mendes T.A."/>
            <person name="Urmenyi T.P."/>
            <person name="de Souza W."/>
            <person name="Schenkman S."/>
            <person name="de Vasconcelos A.T."/>
        </authorList>
    </citation>
    <scope>NUCLEOTIDE SEQUENCE [LARGE SCALE GENOMIC DNA]</scope>
</reference>
<evidence type="ECO:0000256" key="1">
    <source>
        <dbReference type="SAM" id="MobiDB-lite"/>
    </source>
</evidence>
<accession>S9UD10</accession>
<feature type="region of interest" description="Disordered" evidence="1">
    <location>
        <begin position="89"/>
        <end position="118"/>
    </location>
</feature>
<name>S9UD10_9TRYP</name>
<sequence length="697" mass="72827">MYAMHSRPIEATTEVLTLTLVPLSLGVHPVPGAAATASAREVDVTLHVAERLLAAPGPDSGAALPYWAAGDGPDGGAAALPVLQDVTNHTRSKGGRKGAPPPQEAPPPPPLATLALPPPVEADPALLGRLHYAVGSYSTELELKRALAHCLDARAHHAFATAAAGGGSPVAQQLRPAARAHMVAADGTRYSYVLPVEAGRYLLAVGVPPALWGPLGPALVALLLRTAVTGYAVPPAVAASAARPAYVPLHTRLQESPAAVERAMRQALQPLAAWHRRVRGCLTAPGDSSSPHTATAAAADARELYIALVRLCRERVSLLRVNETVALLLERLVREATAADDLGSLRGPLAAHGMADGQCRYVCGAAALWYRGHPVYSSLAAAPSEAASYVYEQQLLPAAASTMLEAAARHPTYLARGVASSTVLQTCTAMAAAPGRRAAIGGYQQRTRPAADAATLVVSAASARGWTVAVALTRSAAPYVGTPLPVLAGGLEHLLLQRLDSRELFAALDANSAARYRVARPAALRHTVSARLLEGLTHLRVLQRRAGQVCRDRCLFALPPAAPLGAAGGEDRCREDVALGLTAEVPWGRPHDAKVEQLLFACARLGGGKYRLAARQCGGAAARALAPAHTVTSVLQGAQQQRVLFYGTCVPGHRGLVHYVVAEVDVRALGSKEDTVPLAALPQEYLSLSMWFLSKTL</sequence>
<feature type="compositionally biased region" description="Pro residues" evidence="1">
    <location>
        <begin position="99"/>
        <end position="118"/>
    </location>
</feature>
<evidence type="ECO:0000313" key="3">
    <source>
        <dbReference type="Proteomes" id="UP000015354"/>
    </source>
</evidence>
<dbReference type="AlphaFoldDB" id="S9UD10"/>
<dbReference type="OrthoDB" id="244690at2759"/>
<keyword evidence="3" id="KW-1185">Reference proteome</keyword>
<proteinExistence type="predicted"/>